<dbReference type="CDD" id="cd09021">
    <property type="entry name" value="Aldose_epim_Ec_YphB"/>
    <property type="match status" value="1"/>
</dbReference>
<organism evidence="1 2">
    <name type="scientific">Piscinibacter koreensis</name>
    <dbReference type="NCBI Taxonomy" id="2742824"/>
    <lineage>
        <taxon>Bacteria</taxon>
        <taxon>Pseudomonadati</taxon>
        <taxon>Pseudomonadota</taxon>
        <taxon>Betaproteobacteria</taxon>
        <taxon>Burkholderiales</taxon>
        <taxon>Sphaerotilaceae</taxon>
        <taxon>Piscinibacter</taxon>
    </lineage>
</organism>
<dbReference type="Gene3D" id="2.70.98.10">
    <property type="match status" value="1"/>
</dbReference>
<gene>
    <name evidence="1" type="ORF">HQN59_00205</name>
</gene>
<dbReference type="InterPro" id="IPR008183">
    <property type="entry name" value="Aldose_1/G6P_1-epimerase"/>
</dbReference>
<evidence type="ECO:0000313" key="2">
    <source>
        <dbReference type="Proteomes" id="UP000529637"/>
    </source>
</evidence>
<dbReference type="GO" id="GO:0005975">
    <property type="term" value="P:carbohydrate metabolic process"/>
    <property type="evidence" value="ECO:0007669"/>
    <property type="project" value="InterPro"/>
</dbReference>
<accession>A0A7Y6TUS7</accession>
<dbReference type="GO" id="GO:0016853">
    <property type="term" value="F:isomerase activity"/>
    <property type="evidence" value="ECO:0007669"/>
    <property type="project" value="InterPro"/>
</dbReference>
<comment type="caution">
    <text evidence="1">The sequence shown here is derived from an EMBL/GenBank/DDBJ whole genome shotgun (WGS) entry which is preliminary data.</text>
</comment>
<dbReference type="Proteomes" id="UP000529637">
    <property type="component" value="Unassembled WGS sequence"/>
</dbReference>
<protein>
    <submittedName>
        <fullName evidence="1">Aldose 1-epimerase</fullName>
    </submittedName>
</protein>
<dbReference type="AlphaFoldDB" id="A0A7Y6TUS7"/>
<proteinExistence type="predicted"/>
<dbReference type="InterPro" id="IPR014718">
    <property type="entry name" value="GH-type_carb-bd"/>
</dbReference>
<dbReference type="GO" id="GO:0030246">
    <property type="term" value="F:carbohydrate binding"/>
    <property type="evidence" value="ECO:0007669"/>
    <property type="project" value="InterPro"/>
</dbReference>
<name>A0A7Y6TUS7_9BURK</name>
<evidence type="ECO:0000313" key="1">
    <source>
        <dbReference type="EMBL" id="NUZ04172.1"/>
    </source>
</evidence>
<reference evidence="1 2" key="1">
    <citation type="submission" date="2020-06" db="EMBL/GenBank/DDBJ databases">
        <title>Schlegella sp. ID0723 isolated from air conditioner.</title>
        <authorList>
            <person name="Kim D.Y."/>
            <person name="Kim D.-U."/>
        </authorList>
    </citation>
    <scope>NUCLEOTIDE SEQUENCE [LARGE SCALE GENOMIC DNA]</scope>
    <source>
        <strain evidence="1 2">ID0723</strain>
    </source>
</reference>
<sequence>MPATRPDAIELRAGALRLALRPDLGGSVAGLWHTGVPVLRSTEPALLANARDAASFPLVPYSNRIGFARFGWQGRDYTIRPDAGDAGPHALHGIGWQRAWQVVSANECEAVLRLAHVGDADWPFAFEATQSFVLTPEALSVELAIVNRADVVQPVGFGWHPYFPLRERSHLRAEVSERWDADQLQLPVRRVAQPGIDSAIARLNDDNVFDGWRGPAQIADETFALQLTSSENHLVVYTPQHRRYFCVEPVSHVNNAIQSADPLAHGLRALQPGESCRGWMKLDVGVV</sequence>
<keyword evidence="2" id="KW-1185">Reference proteome</keyword>
<dbReference type="Pfam" id="PF01263">
    <property type="entry name" value="Aldose_epim"/>
    <property type="match status" value="1"/>
</dbReference>
<dbReference type="EMBL" id="JABWMJ010000001">
    <property type="protein sequence ID" value="NUZ04172.1"/>
    <property type="molecule type" value="Genomic_DNA"/>
</dbReference>
<dbReference type="InterPro" id="IPR011013">
    <property type="entry name" value="Gal_mutarotase_sf_dom"/>
</dbReference>
<dbReference type="SUPFAM" id="SSF74650">
    <property type="entry name" value="Galactose mutarotase-like"/>
    <property type="match status" value="1"/>
</dbReference>